<feature type="domain" description="Solute-binding protein family 3/N-terminal" evidence="4">
    <location>
        <begin position="19"/>
        <end position="249"/>
    </location>
</feature>
<protein>
    <submittedName>
        <fullName evidence="6">Transporter substrate-binding domain-containing protein</fullName>
    </submittedName>
</protein>
<evidence type="ECO:0000256" key="1">
    <source>
        <dbReference type="ARBA" id="ARBA00010333"/>
    </source>
</evidence>
<evidence type="ECO:0000313" key="7">
    <source>
        <dbReference type="Proteomes" id="UP001139028"/>
    </source>
</evidence>
<evidence type="ECO:0000259" key="4">
    <source>
        <dbReference type="SMART" id="SM00062"/>
    </source>
</evidence>
<keyword evidence="2" id="KW-0813">Transport</keyword>
<dbReference type="InterPro" id="IPR001320">
    <property type="entry name" value="Iontro_rcpt_C"/>
</dbReference>
<dbReference type="Proteomes" id="UP001139028">
    <property type="component" value="Unassembled WGS sequence"/>
</dbReference>
<evidence type="ECO:0000256" key="2">
    <source>
        <dbReference type="ARBA" id="ARBA00022448"/>
    </source>
</evidence>
<dbReference type="Pfam" id="PF00497">
    <property type="entry name" value="SBP_bac_3"/>
    <property type="match status" value="1"/>
</dbReference>
<dbReference type="Gene3D" id="3.40.190.10">
    <property type="entry name" value="Periplasmic binding protein-like II"/>
    <property type="match status" value="2"/>
</dbReference>
<dbReference type="GO" id="GO:0016020">
    <property type="term" value="C:membrane"/>
    <property type="evidence" value="ECO:0007669"/>
    <property type="project" value="InterPro"/>
</dbReference>
<evidence type="ECO:0000313" key="6">
    <source>
        <dbReference type="EMBL" id="MCO1336682.1"/>
    </source>
</evidence>
<dbReference type="PANTHER" id="PTHR30085:SF6">
    <property type="entry name" value="ABC TRANSPORTER GLUTAMINE-BINDING PROTEIN GLNH"/>
    <property type="match status" value="1"/>
</dbReference>
<dbReference type="SUPFAM" id="SSF53850">
    <property type="entry name" value="Periplasmic binding protein-like II"/>
    <property type="match status" value="1"/>
</dbReference>
<dbReference type="SMART" id="SM00079">
    <property type="entry name" value="PBPe"/>
    <property type="match status" value="1"/>
</dbReference>
<gene>
    <name evidence="6" type="ORF">MO867_20355</name>
</gene>
<dbReference type="InterPro" id="IPR051455">
    <property type="entry name" value="Bact_solute-bind_prot3"/>
</dbReference>
<keyword evidence="7" id="KW-1185">Reference proteome</keyword>
<dbReference type="RefSeq" id="WP_252472512.1">
    <property type="nucleotide sequence ID" value="NZ_JALBWM010000175.1"/>
</dbReference>
<dbReference type="InterPro" id="IPR001638">
    <property type="entry name" value="Solute-binding_3/MltF_N"/>
</dbReference>
<dbReference type="AlphaFoldDB" id="A0A9X2EQS0"/>
<reference evidence="6" key="1">
    <citation type="journal article" date="2022" name="Arch. Microbiol.">
        <title>Microbulbifer okhotskensis sp. nov., isolated from a deep bottom sediment of the Okhotsk Sea.</title>
        <authorList>
            <person name="Romanenko L."/>
            <person name="Kurilenko V."/>
            <person name="Otstavnykh N."/>
            <person name="Velansky P."/>
            <person name="Isaeva M."/>
            <person name="Mikhailov V."/>
        </authorList>
    </citation>
    <scope>NUCLEOTIDE SEQUENCE</scope>
    <source>
        <strain evidence="6">OS29</strain>
    </source>
</reference>
<sequence length="259" mass="28149">MMVLAFCAEEVRADLGKKKLRVGITEDIPGLAYRNPKSGDIGGFEPNLAKAIGEKLFGEPGHVELVRVSDKDRVKVLQEGTVDMVVSQFTITPERRAKVAFSIPYYETGEGLLVPKGSKIEDLADLQGKRIAVTKGSLSLKRMRSAISSLDGASLIVVPTSSATLEALRSGNADAVSNDIINLVLLREASAYPTQYKLVDISGEFDEKPFAIGVKKGNQKLLNQLNMAIESLRESGEIDKLLSNAMKNLRKSKDENSDI</sequence>
<dbReference type="GO" id="GO:0030288">
    <property type="term" value="C:outer membrane-bounded periplasmic space"/>
    <property type="evidence" value="ECO:0007669"/>
    <property type="project" value="TreeGrafter"/>
</dbReference>
<comment type="caution">
    <text evidence="6">The sequence shown here is derived from an EMBL/GenBank/DDBJ whole genome shotgun (WGS) entry which is preliminary data.</text>
</comment>
<dbReference type="SMART" id="SM00062">
    <property type="entry name" value="PBPb"/>
    <property type="match status" value="1"/>
</dbReference>
<feature type="domain" description="Ionotropic glutamate receptor C-terminal" evidence="5">
    <location>
        <begin position="19"/>
        <end position="248"/>
    </location>
</feature>
<dbReference type="GO" id="GO:0005576">
    <property type="term" value="C:extracellular region"/>
    <property type="evidence" value="ECO:0007669"/>
    <property type="project" value="TreeGrafter"/>
</dbReference>
<evidence type="ECO:0000259" key="5">
    <source>
        <dbReference type="SMART" id="SM00079"/>
    </source>
</evidence>
<keyword evidence="3" id="KW-0732">Signal</keyword>
<name>A0A9X2EQS0_9GAMM</name>
<evidence type="ECO:0000256" key="3">
    <source>
        <dbReference type="ARBA" id="ARBA00022729"/>
    </source>
</evidence>
<dbReference type="EMBL" id="JALBWM010000175">
    <property type="protein sequence ID" value="MCO1336682.1"/>
    <property type="molecule type" value="Genomic_DNA"/>
</dbReference>
<accession>A0A9X2EQS0</accession>
<dbReference type="GO" id="GO:0006865">
    <property type="term" value="P:amino acid transport"/>
    <property type="evidence" value="ECO:0007669"/>
    <property type="project" value="TreeGrafter"/>
</dbReference>
<comment type="similarity">
    <text evidence="1">Belongs to the bacterial solute-binding protein 3 family.</text>
</comment>
<dbReference type="PANTHER" id="PTHR30085">
    <property type="entry name" value="AMINO ACID ABC TRANSPORTER PERMEASE"/>
    <property type="match status" value="1"/>
</dbReference>
<dbReference type="GO" id="GO:0015276">
    <property type="term" value="F:ligand-gated monoatomic ion channel activity"/>
    <property type="evidence" value="ECO:0007669"/>
    <property type="project" value="InterPro"/>
</dbReference>
<organism evidence="6 7">
    <name type="scientific">Microbulbifer okhotskensis</name>
    <dbReference type="NCBI Taxonomy" id="2926617"/>
    <lineage>
        <taxon>Bacteria</taxon>
        <taxon>Pseudomonadati</taxon>
        <taxon>Pseudomonadota</taxon>
        <taxon>Gammaproteobacteria</taxon>
        <taxon>Cellvibrionales</taxon>
        <taxon>Microbulbiferaceae</taxon>
        <taxon>Microbulbifer</taxon>
    </lineage>
</organism>
<proteinExistence type="inferred from homology"/>